<reference evidence="3" key="1">
    <citation type="journal article" date="2017" name="Genome Biol.">
        <title>Comparative genomics reveals high biological diversity and specific adaptations in the industrially and medically important fungal genus Aspergillus.</title>
        <authorList>
            <person name="de Vries R.P."/>
            <person name="Riley R."/>
            <person name="Wiebenga A."/>
            <person name="Aguilar-Osorio G."/>
            <person name="Amillis S."/>
            <person name="Uchima C.A."/>
            <person name="Anderluh G."/>
            <person name="Asadollahi M."/>
            <person name="Askin M."/>
            <person name="Barry K."/>
            <person name="Battaglia E."/>
            <person name="Bayram O."/>
            <person name="Benocci T."/>
            <person name="Braus-Stromeyer S.A."/>
            <person name="Caldana C."/>
            <person name="Canovas D."/>
            <person name="Cerqueira G.C."/>
            <person name="Chen F."/>
            <person name="Chen W."/>
            <person name="Choi C."/>
            <person name="Clum A."/>
            <person name="Dos Santos R.A."/>
            <person name="Damasio A.R."/>
            <person name="Diallinas G."/>
            <person name="Emri T."/>
            <person name="Fekete E."/>
            <person name="Flipphi M."/>
            <person name="Freyberg S."/>
            <person name="Gallo A."/>
            <person name="Gournas C."/>
            <person name="Habgood R."/>
            <person name="Hainaut M."/>
            <person name="Harispe M.L."/>
            <person name="Henrissat B."/>
            <person name="Hilden K.S."/>
            <person name="Hope R."/>
            <person name="Hossain A."/>
            <person name="Karabika E."/>
            <person name="Karaffa L."/>
            <person name="Karanyi Z."/>
            <person name="Krasevec N."/>
            <person name="Kuo A."/>
            <person name="Kusch H."/>
            <person name="LaButti K."/>
            <person name="Lagendijk E.L."/>
            <person name="Lapidus A."/>
            <person name="Levasseur A."/>
            <person name="Lindquist E."/>
            <person name="Lipzen A."/>
            <person name="Logrieco A.F."/>
            <person name="MacCabe A."/>
            <person name="Maekelae M.R."/>
            <person name="Malavazi I."/>
            <person name="Melin P."/>
            <person name="Meyer V."/>
            <person name="Mielnichuk N."/>
            <person name="Miskei M."/>
            <person name="Molnar A.P."/>
            <person name="Mule G."/>
            <person name="Ngan C.Y."/>
            <person name="Orejas M."/>
            <person name="Orosz E."/>
            <person name="Ouedraogo J.P."/>
            <person name="Overkamp K.M."/>
            <person name="Park H.-S."/>
            <person name="Perrone G."/>
            <person name="Piumi F."/>
            <person name="Punt P.J."/>
            <person name="Ram A.F."/>
            <person name="Ramon A."/>
            <person name="Rauscher S."/>
            <person name="Record E."/>
            <person name="Riano-Pachon D.M."/>
            <person name="Robert V."/>
            <person name="Roehrig J."/>
            <person name="Ruller R."/>
            <person name="Salamov A."/>
            <person name="Salih N.S."/>
            <person name="Samson R.A."/>
            <person name="Sandor E."/>
            <person name="Sanguinetti M."/>
            <person name="Schuetze T."/>
            <person name="Sepcic K."/>
            <person name="Shelest E."/>
            <person name="Sherlock G."/>
            <person name="Sophianopoulou V."/>
            <person name="Squina F.M."/>
            <person name="Sun H."/>
            <person name="Susca A."/>
            <person name="Todd R.B."/>
            <person name="Tsang A."/>
            <person name="Unkles S.E."/>
            <person name="van de Wiele N."/>
            <person name="van Rossen-Uffink D."/>
            <person name="Oliveira J.V."/>
            <person name="Vesth T.C."/>
            <person name="Visser J."/>
            <person name="Yu J.-H."/>
            <person name="Zhou M."/>
            <person name="Andersen M.R."/>
            <person name="Archer D.B."/>
            <person name="Baker S.E."/>
            <person name="Benoit I."/>
            <person name="Brakhage A.A."/>
            <person name="Braus G.H."/>
            <person name="Fischer R."/>
            <person name="Frisvad J.C."/>
            <person name="Goldman G.H."/>
            <person name="Houbraken J."/>
            <person name="Oakley B."/>
            <person name="Pocsi I."/>
            <person name="Scazzocchio C."/>
            <person name="Seiboth B."/>
            <person name="vanKuyk P.A."/>
            <person name="Wortman J."/>
            <person name="Dyer P.S."/>
            <person name="Grigoriev I.V."/>
        </authorList>
    </citation>
    <scope>NUCLEOTIDE SEQUENCE [LARGE SCALE GENOMIC DNA]</scope>
    <source>
        <strain evidence="3">CBS 516.65</strain>
    </source>
</reference>
<accession>A0A1L9V9G0</accession>
<dbReference type="AlphaFoldDB" id="A0A1L9V9G0"/>
<dbReference type="GeneID" id="34463782"/>
<feature type="compositionally biased region" description="Acidic residues" evidence="1">
    <location>
        <begin position="30"/>
        <end position="39"/>
    </location>
</feature>
<evidence type="ECO:0000313" key="2">
    <source>
        <dbReference type="EMBL" id="OJJ80561.1"/>
    </source>
</evidence>
<evidence type="ECO:0000256" key="1">
    <source>
        <dbReference type="SAM" id="MobiDB-lite"/>
    </source>
</evidence>
<dbReference type="EMBL" id="KV878910">
    <property type="protein sequence ID" value="OJJ80561.1"/>
    <property type="molecule type" value="Genomic_DNA"/>
</dbReference>
<sequence>MTDQEPIDRIVRFLNGINLPEGDRDASCGPEDDSDVSNDGELKDDSDTEQEVDQSPPISALISMGLPVRVQGQVQIYTRS</sequence>
<organism evidence="2 3">
    <name type="scientific">Aspergillus glaucus CBS 516.65</name>
    <dbReference type="NCBI Taxonomy" id="1160497"/>
    <lineage>
        <taxon>Eukaryota</taxon>
        <taxon>Fungi</taxon>
        <taxon>Dikarya</taxon>
        <taxon>Ascomycota</taxon>
        <taxon>Pezizomycotina</taxon>
        <taxon>Eurotiomycetes</taxon>
        <taxon>Eurotiomycetidae</taxon>
        <taxon>Eurotiales</taxon>
        <taxon>Aspergillaceae</taxon>
        <taxon>Aspergillus</taxon>
        <taxon>Aspergillus subgen. Aspergillus</taxon>
    </lineage>
</organism>
<protein>
    <submittedName>
        <fullName evidence="2">Uncharacterized protein</fullName>
    </submittedName>
</protein>
<dbReference type="VEuPathDB" id="FungiDB:ASPGLDRAFT_51403"/>
<dbReference type="Proteomes" id="UP000184300">
    <property type="component" value="Unassembled WGS sequence"/>
</dbReference>
<dbReference type="RefSeq" id="XP_022397259.1">
    <property type="nucleotide sequence ID" value="XM_022547521.1"/>
</dbReference>
<feature type="region of interest" description="Disordered" evidence="1">
    <location>
        <begin position="18"/>
        <end position="60"/>
    </location>
</feature>
<proteinExistence type="predicted"/>
<evidence type="ECO:0000313" key="3">
    <source>
        <dbReference type="Proteomes" id="UP000184300"/>
    </source>
</evidence>
<keyword evidence="3" id="KW-1185">Reference proteome</keyword>
<gene>
    <name evidence="2" type="ORF">ASPGLDRAFT_51403</name>
</gene>
<name>A0A1L9V9G0_ASPGL</name>